<dbReference type="GO" id="GO:0009263">
    <property type="term" value="P:deoxyribonucleotide biosynthetic process"/>
    <property type="evidence" value="ECO:0007669"/>
    <property type="project" value="InterPro"/>
</dbReference>
<dbReference type="PROSITE" id="PS50819">
    <property type="entry name" value="INTEIN_ENDONUCLEASE"/>
    <property type="match status" value="1"/>
</dbReference>
<evidence type="ECO:0000256" key="4">
    <source>
        <dbReference type="ARBA" id="ARBA00022813"/>
    </source>
</evidence>
<dbReference type="Pfam" id="PF00268">
    <property type="entry name" value="Ribonuc_red_sm"/>
    <property type="match status" value="2"/>
</dbReference>
<dbReference type="InterPro" id="IPR036844">
    <property type="entry name" value="Hint_dom_sf"/>
</dbReference>
<dbReference type="InterPro" id="IPR006141">
    <property type="entry name" value="Intein_N"/>
</dbReference>
<comment type="similarity">
    <text evidence="2">Belongs to the ribonucleoside diphosphate reductase small chain family.</text>
</comment>
<dbReference type="SUPFAM" id="SSF47240">
    <property type="entry name" value="Ferritin-like"/>
    <property type="match status" value="2"/>
</dbReference>
<evidence type="ECO:0000259" key="6">
    <source>
        <dbReference type="PROSITE" id="PS50819"/>
    </source>
</evidence>
<accession>A0A7C5Q220</accession>
<reference evidence="7" key="1">
    <citation type="journal article" date="2020" name="mSystems">
        <title>Genome- and Community-Level Interaction Insights into Carbon Utilization and Element Cycling Functions of Hydrothermarchaeota in Hydrothermal Sediment.</title>
        <authorList>
            <person name="Zhou Z."/>
            <person name="Liu Y."/>
            <person name="Xu W."/>
            <person name="Pan J."/>
            <person name="Luo Z.H."/>
            <person name="Li M."/>
        </authorList>
    </citation>
    <scope>NUCLEOTIDE SEQUENCE [LARGE SCALE GENOMIC DNA]</scope>
    <source>
        <strain evidence="7">HyVt-501</strain>
    </source>
</reference>
<evidence type="ECO:0000256" key="1">
    <source>
        <dbReference type="ARBA" id="ARBA00001962"/>
    </source>
</evidence>
<protein>
    <recommendedName>
        <fullName evidence="3">ribonucleoside-diphosphate reductase</fullName>
        <ecNumber evidence="3">1.17.4.1</ecNumber>
    </recommendedName>
</protein>
<dbReference type="InterPro" id="IPR012348">
    <property type="entry name" value="RNR-like"/>
</dbReference>
<dbReference type="NCBIfam" id="TIGR01445">
    <property type="entry name" value="intein_Nterm"/>
    <property type="match status" value="1"/>
</dbReference>
<dbReference type="SUPFAM" id="SSF51294">
    <property type="entry name" value="Hedgehog/intein (Hint) domain"/>
    <property type="match status" value="1"/>
</dbReference>
<evidence type="ECO:0000256" key="2">
    <source>
        <dbReference type="ARBA" id="ARBA00009303"/>
    </source>
</evidence>
<dbReference type="InterPro" id="IPR004042">
    <property type="entry name" value="Intein_endonuc_central"/>
</dbReference>
<dbReference type="GO" id="GO:0016539">
    <property type="term" value="P:intein-mediated protein splicing"/>
    <property type="evidence" value="ECO:0007669"/>
    <property type="project" value="InterPro"/>
</dbReference>
<dbReference type="PANTHER" id="PTHR23409">
    <property type="entry name" value="RIBONUCLEOSIDE-DIPHOSPHATE REDUCTASE SMALL CHAIN"/>
    <property type="match status" value="1"/>
</dbReference>
<comment type="caution">
    <text evidence="7">The sequence shown here is derived from an EMBL/GenBank/DDBJ whole genome shotgun (WGS) entry which is preliminary data.</text>
</comment>
<dbReference type="InterPro" id="IPR000358">
    <property type="entry name" value="RNR_small_fam"/>
</dbReference>
<dbReference type="InterPro" id="IPR009078">
    <property type="entry name" value="Ferritin-like_SF"/>
</dbReference>
<keyword evidence="5" id="KW-0651">Protein splicing</keyword>
<comment type="cofactor">
    <cofactor evidence="1">
        <name>Fe cation</name>
        <dbReference type="ChEBI" id="CHEBI:24875"/>
    </cofactor>
</comment>
<dbReference type="PANTHER" id="PTHR23409:SF18">
    <property type="entry name" value="RIBONUCLEOSIDE-DIPHOSPHATE REDUCTASE SUBUNIT M2"/>
    <property type="match status" value="1"/>
</dbReference>
<dbReference type="GO" id="GO:0004748">
    <property type="term" value="F:ribonucleoside-diphosphate reductase activity, thioredoxin disulfide as acceptor"/>
    <property type="evidence" value="ECO:0007669"/>
    <property type="project" value="UniProtKB-EC"/>
</dbReference>
<dbReference type="InterPro" id="IPR030475">
    <property type="entry name" value="RNR_small_AS"/>
</dbReference>
<dbReference type="GO" id="GO:0004519">
    <property type="term" value="F:endonuclease activity"/>
    <property type="evidence" value="ECO:0007669"/>
    <property type="project" value="InterPro"/>
</dbReference>
<dbReference type="CDD" id="cd01049">
    <property type="entry name" value="RNRR2"/>
    <property type="match status" value="1"/>
</dbReference>
<dbReference type="InterPro" id="IPR030934">
    <property type="entry name" value="Intein_C"/>
</dbReference>
<dbReference type="InterPro" id="IPR033909">
    <property type="entry name" value="RNR_small"/>
</dbReference>
<sequence length="695" mass="82946">MLRSSERELVRKLIFNPEGERDANRRRIVKGNPTNIIELNNIKYGWAFELYKTMGFSNFWIPEEIPLLEDRKQYERQLSDYEKRAYELVLSFLIALDSFQVDMLKDFGRMVTAPEIEMAITAQEFQESIHAYSYQFILESVVDPIRADEIYNYWREDERLRDRNQVVAEVYNEFIRKPSEENFVKAVIGNYILESLYFYSGFAFFYTLGRQGKMTNTVQQIKYINRDELCFVEGTEVLTERGFVDFRDLKEEDLVAQYDMETGEISWTKPYAYVEREYEGSMYRLKHPKSGWEIVATEGHEFVVRNLKSGKEVKKPVESLKLHPYASIPVAGRYKGAEERYDLWEYISSRTTLLERKKVKSKLSPVERLLVALQADGYIDPLRRGKFTGYQQLRFYFSLERKVKRFEEILRECEAYGVKWKKFRRAEGFGYTVYYPKDLSPRPTKFFDEWVDPGKVNNEWVRDFIEELVNWDGYIPKDRNRRRVYYYSTKEERNKDLVQALCALGGMRTVVSKEKNPRARNPVYRVWIYPEEDSINTQSMVKEEFYYRGRVYCVSVPKGNIVVRYRGSVCVAGNCHVSLFRNIVQTLKKESPELFTPEIKSWIREYFKYAVDQEIRWGQYVTQNQILGINDQLIERYIKYLGNLRISQIGFDPLYPEVTENPMKWIDDFRKINNTKTDFFQRKPQTYAKANELRW</sequence>
<keyword evidence="4" id="KW-0068">Autocatalytic cleavage</keyword>
<dbReference type="PROSITE" id="PS00368">
    <property type="entry name" value="RIBORED_SMALL"/>
    <property type="match status" value="1"/>
</dbReference>
<dbReference type="InterPro" id="IPR003587">
    <property type="entry name" value="Hint_dom_N"/>
</dbReference>
<name>A0A7C5Q220_AQUAO</name>
<dbReference type="PROSITE" id="PS50817">
    <property type="entry name" value="INTEIN_N_TER"/>
    <property type="match status" value="1"/>
</dbReference>
<proteinExistence type="inferred from homology"/>
<dbReference type="CDD" id="cd00081">
    <property type="entry name" value="Hint"/>
    <property type="match status" value="1"/>
</dbReference>
<dbReference type="EMBL" id="DRNB01000151">
    <property type="protein sequence ID" value="HHJ64074.1"/>
    <property type="molecule type" value="Genomic_DNA"/>
</dbReference>
<organism evidence="7">
    <name type="scientific">Aquifex aeolicus</name>
    <dbReference type="NCBI Taxonomy" id="63363"/>
    <lineage>
        <taxon>Bacteria</taxon>
        <taxon>Pseudomonadati</taxon>
        <taxon>Aquificota</taxon>
        <taxon>Aquificia</taxon>
        <taxon>Aquificales</taxon>
        <taxon>Aquificaceae</taxon>
        <taxon>Aquifex</taxon>
    </lineage>
</organism>
<evidence type="ECO:0000313" key="7">
    <source>
        <dbReference type="EMBL" id="HHJ64074.1"/>
    </source>
</evidence>
<gene>
    <name evidence="7" type="ORF">ENJ61_04115</name>
</gene>
<dbReference type="PROSITE" id="PS50818">
    <property type="entry name" value="INTEIN_C_TER"/>
    <property type="match status" value="1"/>
</dbReference>
<dbReference type="SMART" id="SM00306">
    <property type="entry name" value="HintN"/>
    <property type="match status" value="1"/>
</dbReference>
<feature type="domain" description="DOD-type homing endonuclease" evidence="6">
    <location>
        <begin position="459"/>
        <end position="506"/>
    </location>
</feature>
<dbReference type="Proteomes" id="UP000885792">
    <property type="component" value="Unassembled WGS sequence"/>
</dbReference>
<dbReference type="Gene3D" id="1.10.620.20">
    <property type="entry name" value="Ribonucleotide Reductase, subunit A"/>
    <property type="match status" value="2"/>
</dbReference>
<evidence type="ECO:0000256" key="3">
    <source>
        <dbReference type="ARBA" id="ARBA00012274"/>
    </source>
</evidence>
<evidence type="ECO:0000256" key="5">
    <source>
        <dbReference type="ARBA" id="ARBA00023000"/>
    </source>
</evidence>
<dbReference type="AlphaFoldDB" id="A0A7C5Q220"/>
<dbReference type="EC" id="1.17.4.1" evidence="3"/>
<dbReference type="UniPathway" id="UPA00326"/>